<feature type="transmembrane region" description="Helical" evidence="1">
    <location>
        <begin position="12"/>
        <end position="29"/>
    </location>
</feature>
<name>A0ABW7CBA4_9CYAN</name>
<feature type="transmembrane region" description="Helical" evidence="1">
    <location>
        <begin position="214"/>
        <end position="234"/>
    </location>
</feature>
<dbReference type="EMBL" id="JAZAQF010000069">
    <property type="protein sequence ID" value="MFG3818192.1"/>
    <property type="molecule type" value="Genomic_DNA"/>
</dbReference>
<evidence type="ECO:0000313" key="3">
    <source>
        <dbReference type="Proteomes" id="UP001604335"/>
    </source>
</evidence>
<evidence type="ECO:0000256" key="1">
    <source>
        <dbReference type="SAM" id="Phobius"/>
    </source>
</evidence>
<dbReference type="Proteomes" id="UP001604335">
    <property type="component" value="Unassembled WGS sequence"/>
</dbReference>
<keyword evidence="1" id="KW-0472">Membrane</keyword>
<feature type="transmembrane region" description="Helical" evidence="1">
    <location>
        <begin position="78"/>
        <end position="97"/>
    </location>
</feature>
<feature type="transmembrane region" description="Helical" evidence="1">
    <location>
        <begin position="141"/>
        <end position="162"/>
    </location>
</feature>
<feature type="transmembrane region" description="Helical" evidence="1">
    <location>
        <begin position="274"/>
        <end position="292"/>
    </location>
</feature>
<feature type="transmembrane region" description="Helical" evidence="1">
    <location>
        <begin position="174"/>
        <end position="193"/>
    </location>
</feature>
<accession>A0ABW7CBA4</accession>
<keyword evidence="1" id="KW-0812">Transmembrane</keyword>
<organism evidence="2 3">
    <name type="scientific">Limnothrix redekei LRLZ20PSL1</name>
    <dbReference type="NCBI Taxonomy" id="3112953"/>
    <lineage>
        <taxon>Bacteria</taxon>
        <taxon>Bacillati</taxon>
        <taxon>Cyanobacteriota</taxon>
        <taxon>Cyanophyceae</taxon>
        <taxon>Pseudanabaenales</taxon>
        <taxon>Pseudanabaenaceae</taxon>
        <taxon>Limnothrix</taxon>
    </lineage>
</organism>
<gene>
    <name evidence="2" type="ORF">VPK24_11145</name>
</gene>
<evidence type="ECO:0000313" key="2">
    <source>
        <dbReference type="EMBL" id="MFG3818192.1"/>
    </source>
</evidence>
<sequence length="520" mass="58204">MQYENLLWGLQYIMFVTPACLVGMLLLMRGDRPRWQIFLIMVSLAWFATFTFANGMTFWLISLIPIGFRIWQQPNRKVWAFLLGWLACFSGTLIFYFHGYVKPPDSPSLLSGLENPFKLVQYFLGFLGAPLSFSDQQLAQVLGAFALIAFVGGVAVYAWSAWQRFQKSGDRPNFYSTLMAMIPWLSLGSYSLLSGTITSLGRVGFGIEQAFSPRYITVSSYLWVAITGLIVTSLSQSDLYALKPAQGIAAEADPTITSGMSSRASFNSLKINQFWRWLSWGAAFLLGVWLILESNSYRAGLGGMQILNRQLRLGKACITLFPVVYDAFGLQQIHPDLQFLRQYLRPLNDLGVINPPLIEAPNLAAFGSRDLAGVAEGQWDSWTWQSKVVLKDQQRPVSHPELPHWVAKGWAILRRSGRSADVVILAARDPKTQVDRPIALAWVTESRPDVARKLGADFRVSGWQAAFTPEELPAEPTELSAWAFDTNQARAYRLPNQFWWPGRGAVETPGSKTQKAQAVP</sequence>
<feature type="transmembrane region" description="Helical" evidence="1">
    <location>
        <begin position="35"/>
        <end position="66"/>
    </location>
</feature>
<keyword evidence="1" id="KW-1133">Transmembrane helix</keyword>
<reference evidence="3" key="1">
    <citation type="journal article" date="2024" name="Algal Res.">
        <title>Biochemical, toxicological and genomic investigation of a high-biomass producing Limnothrix strain isolated from Italian shallow drinking water reservoir.</title>
        <authorList>
            <person name="Simonazzi M."/>
            <person name="Shishido T.K."/>
            <person name="Delbaje E."/>
            <person name="Wahlsten M."/>
            <person name="Fewer D.P."/>
            <person name="Sivonen K."/>
            <person name="Pezzolesi L."/>
            <person name="Pistocchi R."/>
        </authorList>
    </citation>
    <scope>NUCLEOTIDE SEQUENCE [LARGE SCALE GENOMIC DNA]</scope>
    <source>
        <strain evidence="3">LRLZ20PSL1</strain>
    </source>
</reference>
<proteinExistence type="predicted"/>
<keyword evidence="3" id="KW-1185">Reference proteome</keyword>
<protein>
    <submittedName>
        <fullName evidence="2">Uncharacterized protein</fullName>
    </submittedName>
</protein>
<comment type="caution">
    <text evidence="2">The sequence shown here is derived from an EMBL/GenBank/DDBJ whole genome shotgun (WGS) entry which is preliminary data.</text>
</comment>